<dbReference type="GO" id="GO:0004497">
    <property type="term" value="F:monooxygenase activity"/>
    <property type="evidence" value="ECO:0007669"/>
    <property type="project" value="UniProtKB-KW"/>
</dbReference>
<protein>
    <submittedName>
        <fullName evidence="8">Cytochrome</fullName>
    </submittedName>
</protein>
<organism evidence="8 9">
    <name type="scientific">Sorangium cellulosum</name>
    <name type="common">Polyangium cellulosum</name>
    <dbReference type="NCBI Taxonomy" id="56"/>
    <lineage>
        <taxon>Bacteria</taxon>
        <taxon>Pseudomonadati</taxon>
        <taxon>Myxococcota</taxon>
        <taxon>Polyangia</taxon>
        <taxon>Polyangiales</taxon>
        <taxon>Polyangiaceae</taxon>
        <taxon>Sorangium</taxon>
    </lineage>
</organism>
<keyword evidence="5 7" id="KW-0408">Iron</keyword>
<dbReference type="Gene3D" id="1.10.630.10">
    <property type="entry name" value="Cytochrome P450"/>
    <property type="match status" value="1"/>
</dbReference>
<comment type="similarity">
    <text evidence="1 7">Belongs to the cytochrome P450 family.</text>
</comment>
<dbReference type="OrthoDB" id="4511384at2"/>
<gene>
    <name evidence="8" type="ORF">BE15_18250</name>
</gene>
<dbReference type="EMBL" id="JEMA01000468">
    <property type="protein sequence ID" value="KYF69461.1"/>
    <property type="molecule type" value="Genomic_DNA"/>
</dbReference>
<dbReference type="FunFam" id="1.10.630.10:FF:000018">
    <property type="entry name" value="Cytochrome P450 monooxygenase"/>
    <property type="match status" value="1"/>
</dbReference>
<evidence type="ECO:0000313" key="9">
    <source>
        <dbReference type="Proteomes" id="UP000075260"/>
    </source>
</evidence>
<evidence type="ECO:0000256" key="6">
    <source>
        <dbReference type="ARBA" id="ARBA00023033"/>
    </source>
</evidence>
<proteinExistence type="inferred from homology"/>
<dbReference type="RefSeq" id="WP_061608389.1">
    <property type="nucleotide sequence ID" value="NZ_JEMA01000468.1"/>
</dbReference>
<name>A0A150QNA5_SORCE</name>
<keyword evidence="6 7" id="KW-0503">Monooxygenase</keyword>
<dbReference type="PANTHER" id="PTHR46696">
    <property type="entry name" value="P450, PUTATIVE (EUROFUNG)-RELATED"/>
    <property type="match status" value="1"/>
</dbReference>
<dbReference type="PRINTS" id="PR00359">
    <property type="entry name" value="BP450"/>
</dbReference>
<sequence>MNRPIDVLAPEFRANPYPVYAEMRRASPVCQVEPGGMWLATRYDDVLFILKTPGVFSSEGFKATLEPPWVGYNPLGNSMIALDPPSHTRLRALIHRAFGAATVARMAPRLHAVAAELADGLAGEVDFVEALANPLPAFAIGEILGFDHALRADFRRWSDDIATIMPEPLDPEQARRVRTTIADLTRYMMAVIEQRRRAPTDDPVSDLVRAEVDGQRLTDAEIVEFLFLLLIAGLETTTHLLGNSLLFLADHPDMMERLRADPALIPLFVEEMLRFDGPIHMVPRITTTEVAISGVTVPRGALLLPVLASANRDEKRFKDPDRFDLHRGAQGALPFGHGIHFCIGAALARLEARATVEAVIARYQRIERVPGEIRYNHVFTIRGPVALPLRFIPAGSAPGA</sequence>
<dbReference type="InterPro" id="IPR002397">
    <property type="entry name" value="Cyt_P450_B"/>
</dbReference>
<dbReference type="CDD" id="cd11078">
    <property type="entry name" value="CYP130-like"/>
    <property type="match status" value="1"/>
</dbReference>
<dbReference type="InterPro" id="IPR036396">
    <property type="entry name" value="Cyt_P450_sf"/>
</dbReference>
<dbReference type="PRINTS" id="PR00385">
    <property type="entry name" value="P450"/>
</dbReference>
<comment type="caution">
    <text evidence="8">The sequence shown here is derived from an EMBL/GenBank/DDBJ whole genome shotgun (WGS) entry which is preliminary data.</text>
</comment>
<keyword evidence="2 7" id="KW-0349">Heme</keyword>
<keyword evidence="4 7" id="KW-0560">Oxidoreductase</keyword>
<dbReference type="SUPFAM" id="SSF48264">
    <property type="entry name" value="Cytochrome P450"/>
    <property type="match status" value="1"/>
</dbReference>
<dbReference type="InterPro" id="IPR017972">
    <property type="entry name" value="Cyt_P450_CS"/>
</dbReference>
<accession>A0A150QNA5</accession>
<evidence type="ECO:0000256" key="4">
    <source>
        <dbReference type="ARBA" id="ARBA00023002"/>
    </source>
</evidence>
<dbReference type="Pfam" id="PF00067">
    <property type="entry name" value="p450"/>
    <property type="match status" value="1"/>
</dbReference>
<dbReference type="PANTHER" id="PTHR46696:SF3">
    <property type="entry name" value="PULCHERRIMINIC ACID SYNTHASE"/>
    <property type="match status" value="1"/>
</dbReference>
<dbReference type="GO" id="GO:0005506">
    <property type="term" value="F:iron ion binding"/>
    <property type="evidence" value="ECO:0007669"/>
    <property type="project" value="InterPro"/>
</dbReference>
<keyword evidence="3 7" id="KW-0479">Metal-binding</keyword>
<evidence type="ECO:0000256" key="3">
    <source>
        <dbReference type="ARBA" id="ARBA00022723"/>
    </source>
</evidence>
<evidence type="ECO:0000256" key="2">
    <source>
        <dbReference type="ARBA" id="ARBA00022617"/>
    </source>
</evidence>
<evidence type="ECO:0000256" key="1">
    <source>
        <dbReference type="ARBA" id="ARBA00010617"/>
    </source>
</evidence>
<dbReference type="GO" id="GO:0016705">
    <property type="term" value="F:oxidoreductase activity, acting on paired donors, with incorporation or reduction of molecular oxygen"/>
    <property type="evidence" value="ECO:0007669"/>
    <property type="project" value="InterPro"/>
</dbReference>
<dbReference type="PROSITE" id="PS00086">
    <property type="entry name" value="CYTOCHROME_P450"/>
    <property type="match status" value="1"/>
</dbReference>
<dbReference type="AlphaFoldDB" id="A0A150QNA5"/>
<evidence type="ECO:0000313" key="8">
    <source>
        <dbReference type="EMBL" id="KYF69461.1"/>
    </source>
</evidence>
<evidence type="ECO:0000256" key="5">
    <source>
        <dbReference type="ARBA" id="ARBA00023004"/>
    </source>
</evidence>
<dbReference type="GO" id="GO:0020037">
    <property type="term" value="F:heme binding"/>
    <property type="evidence" value="ECO:0007669"/>
    <property type="project" value="InterPro"/>
</dbReference>
<evidence type="ECO:0000256" key="7">
    <source>
        <dbReference type="RuleBase" id="RU000461"/>
    </source>
</evidence>
<dbReference type="InterPro" id="IPR001128">
    <property type="entry name" value="Cyt_P450"/>
</dbReference>
<dbReference type="Proteomes" id="UP000075260">
    <property type="component" value="Unassembled WGS sequence"/>
</dbReference>
<reference evidence="8 9" key="1">
    <citation type="submission" date="2014-02" db="EMBL/GenBank/DDBJ databases">
        <title>The small core and large imbalanced accessory genome model reveals a collaborative survival strategy of Sorangium cellulosum strains in nature.</title>
        <authorList>
            <person name="Han K."/>
            <person name="Peng R."/>
            <person name="Blom J."/>
            <person name="Li Y.-Z."/>
        </authorList>
    </citation>
    <scope>NUCLEOTIDE SEQUENCE [LARGE SCALE GENOMIC DNA]</scope>
    <source>
        <strain evidence="8 9">So0008-312</strain>
    </source>
</reference>